<protein>
    <submittedName>
        <fullName evidence="2">Uncharacterized protein</fullName>
    </submittedName>
</protein>
<evidence type="ECO:0000256" key="1">
    <source>
        <dbReference type="SAM" id="MobiDB-lite"/>
    </source>
</evidence>
<sequence>MKNGPDDSPEDITYRIVDNTVGDAVLEVFKGLTKNHPEYLGGLFYTTLVLPMYHRVPPDQEEWDEHAGPATQYCWSLLVLTKGEKHVAWYCYNDWMEDYYQDEVEAFARELILGDLPEEMTVIRNVVPSTRRLPCTETFNSEQARVTSLTLPSRSYHFVIAVIRWLTLHHAKETFPVPERRTLGAEGRAGWEVDAQAQLIVGVRNALRHAGVELPSKAAFDIDEPAAPGEPASRGELRTQVRVARRLIWRYLGVLKATHGHRRRGAELPSLDHPRLRDFGEAVEDVDGSDDDGGDGDGGEGPVDLRGREGDFLRAEFVRQLGRRYV</sequence>
<evidence type="ECO:0000313" key="3">
    <source>
        <dbReference type="Proteomes" id="UP001174694"/>
    </source>
</evidence>
<reference evidence="2" key="1">
    <citation type="submission" date="2022-07" db="EMBL/GenBank/DDBJ databases">
        <title>Fungi with potential for degradation of polypropylene.</title>
        <authorList>
            <person name="Gostincar C."/>
        </authorList>
    </citation>
    <scope>NUCLEOTIDE SEQUENCE</scope>
    <source>
        <strain evidence="2">EXF-13308</strain>
    </source>
</reference>
<feature type="compositionally biased region" description="Acidic residues" evidence="1">
    <location>
        <begin position="283"/>
        <end position="298"/>
    </location>
</feature>
<proteinExistence type="predicted"/>
<keyword evidence="3" id="KW-1185">Reference proteome</keyword>
<dbReference type="AlphaFoldDB" id="A0AA38RQ93"/>
<name>A0AA38RQ93_9PEZI</name>
<accession>A0AA38RQ93</accession>
<dbReference type="Proteomes" id="UP001174694">
    <property type="component" value="Unassembled WGS sequence"/>
</dbReference>
<evidence type="ECO:0000313" key="2">
    <source>
        <dbReference type="EMBL" id="KAJ9148500.1"/>
    </source>
</evidence>
<comment type="caution">
    <text evidence="2">The sequence shown here is derived from an EMBL/GenBank/DDBJ whole genome shotgun (WGS) entry which is preliminary data.</text>
</comment>
<organism evidence="2 3">
    <name type="scientific">Pleurostoma richardsiae</name>
    <dbReference type="NCBI Taxonomy" id="41990"/>
    <lineage>
        <taxon>Eukaryota</taxon>
        <taxon>Fungi</taxon>
        <taxon>Dikarya</taxon>
        <taxon>Ascomycota</taxon>
        <taxon>Pezizomycotina</taxon>
        <taxon>Sordariomycetes</taxon>
        <taxon>Sordariomycetidae</taxon>
        <taxon>Calosphaeriales</taxon>
        <taxon>Pleurostomataceae</taxon>
        <taxon>Pleurostoma</taxon>
    </lineage>
</organism>
<feature type="region of interest" description="Disordered" evidence="1">
    <location>
        <begin position="283"/>
        <end position="307"/>
    </location>
</feature>
<dbReference type="EMBL" id="JANBVO010000012">
    <property type="protein sequence ID" value="KAJ9148500.1"/>
    <property type="molecule type" value="Genomic_DNA"/>
</dbReference>
<gene>
    <name evidence="2" type="ORF">NKR23_g4867</name>
</gene>